<evidence type="ECO:0000313" key="3">
    <source>
        <dbReference type="Proteomes" id="UP000007015"/>
    </source>
</evidence>
<gene>
    <name evidence="2" type="ORF">OsI_01993</name>
</gene>
<sequence length="119" mass="13078">MECNKEEALKARDIAAKKMESKDFVGAKRIALKAQRIFPELENISQMLTVCEVHCAAEAKMNGLLDFYGVLQVDVMADEATTKKQFRKLAFSLHPDKNAPTACILATRSASSSQDGVLS</sequence>
<dbReference type="GO" id="GO:0005783">
    <property type="term" value="C:endoplasmic reticulum"/>
    <property type="evidence" value="ECO:0007669"/>
    <property type="project" value="UniProtKB-ARBA"/>
</dbReference>
<accession>B8A899</accession>
<evidence type="ECO:0000313" key="2">
    <source>
        <dbReference type="EMBL" id="EEC70674.1"/>
    </source>
</evidence>
<dbReference type="Pfam" id="PF00226">
    <property type="entry name" value="DnaJ"/>
    <property type="match status" value="1"/>
</dbReference>
<dbReference type="Proteomes" id="UP000007015">
    <property type="component" value="Chromosome 1"/>
</dbReference>
<evidence type="ECO:0000259" key="1">
    <source>
        <dbReference type="Pfam" id="PF00226"/>
    </source>
</evidence>
<dbReference type="CDD" id="cd06257">
    <property type="entry name" value="DnaJ"/>
    <property type="match status" value="1"/>
</dbReference>
<dbReference type="InterPro" id="IPR036869">
    <property type="entry name" value="J_dom_sf"/>
</dbReference>
<dbReference type="AlphaFoldDB" id="B8A899"/>
<dbReference type="Gramene" id="BGIOSGA001613-TA">
    <property type="protein sequence ID" value="BGIOSGA001613-PA"/>
    <property type="gene ID" value="BGIOSGA001613"/>
</dbReference>
<dbReference type="STRING" id="39946.B8A899"/>
<reference evidence="2 3" key="1">
    <citation type="journal article" date="2005" name="PLoS Biol.">
        <title>The genomes of Oryza sativa: a history of duplications.</title>
        <authorList>
            <person name="Yu J."/>
            <person name="Wang J."/>
            <person name="Lin W."/>
            <person name="Li S."/>
            <person name="Li H."/>
            <person name="Zhou J."/>
            <person name="Ni P."/>
            <person name="Dong W."/>
            <person name="Hu S."/>
            <person name="Zeng C."/>
            <person name="Zhang J."/>
            <person name="Zhang Y."/>
            <person name="Li R."/>
            <person name="Xu Z."/>
            <person name="Li S."/>
            <person name="Li X."/>
            <person name="Zheng H."/>
            <person name="Cong L."/>
            <person name="Lin L."/>
            <person name="Yin J."/>
            <person name="Geng J."/>
            <person name="Li G."/>
            <person name="Shi J."/>
            <person name="Liu J."/>
            <person name="Lv H."/>
            <person name="Li J."/>
            <person name="Wang J."/>
            <person name="Deng Y."/>
            <person name="Ran L."/>
            <person name="Shi X."/>
            <person name="Wang X."/>
            <person name="Wu Q."/>
            <person name="Li C."/>
            <person name="Ren X."/>
            <person name="Wang J."/>
            <person name="Wang X."/>
            <person name="Li D."/>
            <person name="Liu D."/>
            <person name="Zhang X."/>
            <person name="Ji Z."/>
            <person name="Zhao W."/>
            <person name="Sun Y."/>
            <person name="Zhang Z."/>
            <person name="Bao J."/>
            <person name="Han Y."/>
            <person name="Dong L."/>
            <person name="Ji J."/>
            <person name="Chen P."/>
            <person name="Wu S."/>
            <person name="Liu J."/>
            <person name="Xiao Y."/>
            <person name="Bu D."/>
            <person name="Tan J."/>
            <person name="Yang L."/>
            <person name="Ye C."/>
            <person name="Zhang J."/>
            <person name="Xu J."/>
            <person name="Zhou Y."/>
            <person name="Yu Y."/>
            <person name="Zhang B."/>
            <person name="Zhuang S."/>
            <person name="Wei H."/>
            <person name="Liu B."/>
            <person name="Lei M."/>
            <person name="Yu H."/>
            <person name="Li Y."/>
            <person name="Xu H."/>
            <person name="Wei S."/>
            <person name="He X."/>
            <person name="Fang L."/>
            <person name="Zhang Z."/>
            <person name="Zhang Y."/>
            <person name="Huang X."/>
            <person name="Su Z."/>
            <person name="Tong W."/>
            <person name="Li J."/>
            <person name="Tong Z."/>
            <person name="Li S."/>
            <person name="Ye J."/>
            <person name="Wang L."/>
            <person name="Fang L."/>
            <person name="Lei T."/>
            <person name="Chen C."/>
            <person name="Chen H."/>
            <person name="Xu Z."/>
            <person name="Li H."/>
            <person name="Huang H."/>
            <person name="Zhang F."/>
            <person name="Xu H."/>
            <person name="Li N."/>
            <person name="Zhao C."/>
            <person name="Li S."/>
            <person name="Dong L."/>
            <person name="Huang Y."/>
            <person name="Li L."/>
            <person name="Xi Y."/>
            <person name="Qi Q."/>
            <person name="Li W."/>
            <person name="Zhang B."/>
            <person name="Hu W."/>
            <person name="Zhang Y."/>
            <person name="Tian X."/>
            <person name="Jiao Y."/>
            <person name="Liang X."/>
            <person name="Jin J."/>
            <person name="Gao L."/>
            <person name="Zheng W."/>
            <person name="Hao B."/>
            <person name="Liu S."/>
            <person name="Wang W."/>
            <person name="Yuan L."/>
            <person name="Cao M."/>
            <person name="McDermott J."/>
            <person name="Samudrala R."/>
            <person name="Wang J."/>
            <person name="Wong G.K."/>
            <person name="Yang H."/>
        </authorList>
    </citation>
    <scope>NUCLEOTIDE SEQUENCE [LARGE SCALE GENOMIC DNA]</scope>
    <source>
        <strain evidence="3">cv. 93-11</strain>
    </source>
</reference>
<dbReference type="InterPro" id="IPR001623">
    <property type="entry name" value="DnaJ_domain"/>
</dbReference>
<dbReference type="HOGENOM" id="CLU_075946_1_0_1"/>
<feature type="domain" description="J" evidence="1">
    <location>
        <begin position="66"/>
        <end position="99"/>
    </location>
</feature>
<dbReference type="Gene3D" id="1.10.287.110">
    <property type="entry name" value="DnaJ domain"/>
    <property type="match status" value="1"/>
</dbReference>
<protein>
    <recommendedName>
        <fullName evidence="1">J domain-containing protein</fullName>
    </recommendedName>
</protein>
<name>B8A899_ORYSI</name>
<proteinExistence type="predicted"/>
<dbReference type="EMBL" id="CM000126">
    <property type="protein sequence ID" value="EEC70674.1"/>
    <property type="molecule type" value="Genomic_DNA"/>
</dbReference>
<dbReference type="SUPFAM" id="SSF46565">
    <property type="entry name" value="Chaperone J-domain"/>
    <property type="match status" value="1"/>
</dbReference>
<dbReference type="PANTHER" id="PTHR47374:SF6">
    <property type="entry name" value="ENDOSOME ANTIGEN-LIKE PROTEIN, PUTATIVE (DUF3444)-RELATED"/>
    <property type="match status" value="1"/>
</dbReference>
<dbReference type="OMA" id="VGANEAF"/>
<keyword evidence="3" id="KW-1185">Reference proteome</keyword>
<organism evidence="2 3">
    <name type="scientific">Oryza sativa subsp. indica</name>
    <name type="common">Rice</name>
    <dbReference type="NCBI Taxonomy" id="39946"/>
    <lineage>
        <taxon>Eukaryota</taxon>
        <taxon>Viridiplantae</taxon>
        <taxon>Streptophyta</taxon>
        <taxon>Embryophyta</taxon>
        <taxon>Tracheophyta</taxon>
        <taxon>Spermatophyta</taxon>
        <taxon>Magnoliopsida</taxon>
        <taxon>Liliopsida</taxon>
        <taxon>Poales</taxon>
        <taxon>Poaceae</taxon>
        <taxon>BOP clade</taxon>
        <taxon>Oryzoideae</taxon>
        <taxon>Oryzeae</taxon>
        <taxon>Oryzinae</taxon>
        <taxon>Oryza</taxon>
        <taxon>Oryza sativa</taxon>
    </lineage>
</organism>
<dbReference type="PANTHER" id="PTHR47374">
    <property type="entry name" value="ENDOSOME ANTIGEN-LIKE PROTEIN, PUTATIVE (DUF3444)-RELATED"/>
    <property type="match status" value="1"/>
</dbReference>